<accession>A0A8T0H6A6</accession>
<sequence length="119" mass="13898">MVLDTRVRAERTSHYTKSWLPPGPAQGAAGILPGGKVHKLYLQETKKNTSHRRVVQQRECRTFPLSLNRNIPFELATFPWSMNCRVSDLEWIGASYMEWIWRFKLQWSCSTPLLGMYLE</sequence>
<protein>
    <submittedName>
        <fullName evidence="1">Uncharacterized protein</fullName>
    </submittedName>
</protein>
<keyword evidence="2" id="KW-1185">Reference proteome</keyword>
<organism evidence="1 2">
    <name type="scientific">Ceratodon purpureus</name>
    <name type="common">Fire moss</name>
    <name type="synonym">Dicranum purpureum</name>
    <dbReference type="NCBI Taxonomy" id="3225"/>
    <lineage>
        <taxon>Eukaryota</taxon>
        <taxon>Viridiplantae</taxon>
        <taxon>Streptophyta</taxon>
        <taxon>Embryophyta</taxon>
        <taxon>Bryophyta</taxon>
        <taxon>Bryophytina</taxon>
        <taxon>Bryopsida</taxon>
        <taxon>Dicranidae</taxon>
        <taxon>Pseudoditrichales</taxon>
        <taxon>Ditrichaceae</taxon>
        <taxon>Ceratodon</taxon>
    </lineage>
</organism>
<gene>
    <name evidence="1" type="ORF">KC19_7G139900</name>
</gene>
<name>A0A8T0H6A6_CERPU</name>
<evidence type="ECO:0000313" key="2">
    <source>
        <dbReference type="Proteomes" id="UP000822688"/>
    </source>
</evidence>
<reference evidence="1" key="1">
    <citation type="submission" date="2020-06" db="EMBL/GenBank/DDBJ databases">
        <title>WGS assembly of Ceratodon purpureus strain R40.</title>
        <authorList>
            <person name="Carey S.B."/>
            <person name="Jenkins J."/>
            <person name="Shu S."/>
            <person name="Lovell J.T."/>
            <person name="Sreedasyam A."/>
            <person name="Maumus F."/>
            <person name="Tiley G.P."/>
            <person name="Fernandez-Pozo N."/>
            <person name="Barry K."/>
            <person name="Chen C."/>
            <person name="Wang M."/>
            <person name="Lipzen A."/>
            <person name="Daum C."/>
            <person name="Saski C.A."/>
            <person name="Payton A.C."/>
            <person name="Mcbreen J.C."/>
            <person name="Conrad R.E."/>
            <person name="Kollar L.M."/>
            <person name="Olsson S."/>
            <person name="Huttunen S."/>
            <person name="Landis J.B."/>
            <person name="Wickett N.J."/>
            <person name="Johnson M.G."/>
            <person name="Rensing S.A."/>
            <person name="Grimwood J."/>
            <person name="Schmutz J."/>
            <person name="Mcdaniel S.F."/>
        </authorList>
    </citation>
    <scope>NUCLEOTIDE SEQUENCE</scope>
    <source>
        <strain evidence="1">R40</strain>
    </source>
</reference>
<comment type="caution">
    <text evidence="1">The sequence shown here is derived from an EMBL/GenBank/DDBJ whole genome shotgun (WGS) entry which is preliminary data.</text>
</comment>
<dbReference type="AlphaFoldDB" id="A0A8T0H6A6"/>
<dbReference type="Proteomes" id="UP000822688">
    <property type="component" value="Chromosome 7"/>
</dbReference>
<evidence type="ECO:0000313" key="1">
    <source>
        <dbReference type="EMBL" id="KAG0567501.1"/>
    </source>
</evidence>
<dbReference type="EMBL" id="CM026428">
    <property type="protein sequence ID" value="KAG0567501.1"/>
    <property type="molecule type" value="Genomic_DNA"/>
</dbReference>
<proteinExistence type="predicted"/>